<dbReference type="NCBIfam" id="TIGR00654">
    <property type="entry name" value="PhzF_family"/>
    <property type="match status" value="1"/>
</dbReference>
<dbReference type="GO" id="GO:0016853">
    <property type="term" value="F:isomerase activity"/>
    <property type="evidence" value="ECO:0007669"/>
    <property type="project" value="UniProtKB-KW"/>
</dbReference>
<protein>
    <submittedName>
        <fullName evidence="3">Putative isomerase YddE</fullName>
        <ecNumber evidence="3">5.1.-.-</ecNumber>
    </submittedName>
</protein>
<proteinExistence type="inferred from homology"/>
<sequence length="93" mass="10239">MSSSDGILIWQIDAFADRPFTGNPAAVCILDRYPSDDWMKNLAMEINLSETAFVVSTDDAGSFHLRWFTPATEVDLCGHATVAAAHTLFIHSH</sequence>
<evidence type="ECO:0000313" key="3">
    <source>
        <dbReference type="EMBL" id="TWU35623.1"/>
    </source>
</evidence>
<gene>
    <name evidence="3" type="primary">yddE</name>
    <name evidence="3" type="ORF">Q31b_50580</name>
</gene>
<dbReference type="PANTHER" id="PTHR13774:SF17">
    <property type="entry name" value="PHENAZINE BIOSYNTHESIS-LIKE DOMAIN-CONTAINING PROTEIN"/>
    <property type="match status" value="1"/>
</dbReference>
<dbReference type="EC" id="5.1.-.-" evidence="3"/>
<comment type="caution">
    <text evidence="3">The sequence shown here is derived from an EMBL/GenBank/DDBJ whole genome shotgun (WGS) entry which is preliminary data.</text>
</comment>
<evidence type="ECO:0000256" key="1">
    <source>
        <dbReference type="ARBA" id="ARBA00008270"/>
    </source>
</evidence>
<comment type="similarity">
    <text evidence="1">Belongs to the PhzF family.</text>
</comment>
<dbReference type="PANTHER" id="PTHR13774">
    <property type="entry name" value="PHENAZINE BIOSYNTHESIS PROTEIN"/>
    <property type="match status" value="1"/>
</dbReference>
<dbReference type="InterPro" id="IPR003719">
    <property type="entry name" value="Phenazine_PhzF-like"/>
</dbReference>
<accession>A0A5C6DEH8</accession>
<name>A0A5C6DEH8_9BACT</name>
<evidence type="ECO:0000313" key="4">
    <source>
        <dbReference type="Proteomes" id="UP000315471"/>
    </source>
</evidence>
<keyword evidence="4" id="KW-1185">Reference proteome</keyword>
<keyword evidence="2 3" id="KW-0413">Isomerase</keyword>
<dbReference type="SUPFAM" id="SSF54506">
    <property type="entry name" value="Diaminopimelate epimerase-like"/>
    <property type="match status" value="1"/>
</dbReference>
<dbReference type="RefSeq" id="WP_231617808.1">
    <property type="nucleotide sequence ID" value="NZ_SJPY01000009.1"/>
</dbReference>
<dbReference type="Pfam" id="PF02567">
    <property type="entry name" value="PhzC-PhzF"/>
    <property type="match status" value="1"/>
</dbReference>
<evidence type="ECO:0000256" key="2">
    <source>
        <dbReference type="ARBA" id="ARBA00023235"/>
    </source>
</evidence>
<organism evidence="3 4">
    <name type="scientific">Novipirellula aureliae</name>
    <dbReference type="NCBI Taxonomy" id="2527966"/>
    <lineage>
        <taxon>Bacteria</taxon>
        <taxon>Pseudomonadati</taxon>
        <taxon>Planctomycetota</taxon>
        <taxon>Planctomycetia</taxon>
        <taxon>Pirellulales</taxon>
        <taxon>Pirellulaceae</taxon>
        <taxon>Novipirellula</taxon>
    </lineage>
</organism>
<dbReference type="GO" id="GO:0005737">
    <property type="term" value="C:cytoplasm"/>
    <property type="evidence" value="ECO:0007669"/>
    <property type="project" value="TreeGrafter"/>
</dbReference>
<dbReference type="AlphaFoldDB" id="A0A5C6DEH8"/>
<dbReference type="Gene3D" id="3.10.310.10">
    <property type="entry name" value="Diaminopimelate Epimerase, Chain A, domain 1"/>
    <property type="match status" value="1"/>
</dbReference>
<dbReference type="Proteomes" id="UP000315471">
    <property type="component" value="Unassembled WGS sequence"/>
</dbReference>
<dbReference type="EMBL" id="SJPY01000009">
    <property type="protein sequence ID" value="TWU35623.1"/>
    <property type="molecule type" value="Genomic_DNA"/>
</dbReference>
<reference evidence="3 4" key="1">
    <citation type="submission" date="2019-02" db="EMBL/GenBank/DDBJ databases">
        <title>Deep-cultivation of Planctomycetes and their phenomic and genomic characterization uncovers novel biology.</title>
        <authorList>
            <person name="Wiegand S."/>
            <person name="Jogler M."/>
            <person name="Boedeker C."/>
            <person name="Pinto D."/>
            <person name="Vollmers J."/>
            <person name="Rivas-Marin E."/>
            <person name="Kohn T."/>
            <person name="Peeters S.H."/>
            <person name="Heuer A."/>
            <person name="Rast P."/>
            <person name="Oberbeckmann S."/>
            <person name="Bunk B."/>
            <person name="Jeske O."/>
            <person name="Meyerdierks A."/>
            <person name="Storesund J.E."/>
            <person name="Kallscheuer N."/>
            <person name="Luecker S."/>
            <person name="Lage O.M."/>
            <person name="Pohl T."/>
            <person name="Merkel B.J."/>
            <person name="Hornburger P."/>
            <person name="Mueller R.-W."/>
            <person name="Bruemmer F."/>
            <person name="Labrenz M."/>
            <person name="Spormann A.M."/>
            <person name="Op Den Camp H."/>
            <person name="Overmann J."/>
            <person name="Amann R."/>
            <person name="Jetten M.S.M."/>
            <person name="Mascher T."/>
            <person name="Medema M.H."/>
            <person name="Devos D.P."/>
            <person name="Kaster A.-K."/>
            <person name="Ovreas L."/>
            <person name="Rohde M."/>
            <person name="Galperin M.Y."/>
            <person name="Jogler C."/>
        </authorList>
    </citation>
    <scope>NUCLEOTIDE SEQUENCE [LARGE SCALE GENOMIC DNA]</scope>
    <source>
        <strain evidence="3 4">Q31b</strain>
    </source>
</reference>